<name>A0ABQ2RJJ5_9GAMM</name>
<dbReference type="PROSITE" id="PS50853">
    <property type="entry name" value="FN3"/>
    <property type="match status" value="2"/>
</dbReference>
<feature type="domain" description="Fibronectin type-III" evidence="4">
    <location>
        <begin position="569"/>
        <end position="655"/>
    </location>
</feature>
<dbReference type="InterPro" id="IPR036116">
    <property type="entry name" value="FN3_sf"/>
</dbReference>
<dbReference type="PANTHER" id="PTHR34720">
    <property type="entry name" value="MICROCYSTIN DEPENDENT PROTEIN"/>
    <property type="match status" value="1"/>
</dbReference>
<comment type="similarity">
    <text evidence="1">Belongs to the outer membrane OOP (TC 1.B.6) superfamily. OmpA family.</text>
</comment>
<evidence type="ECO:0000313" key="5">
    <source>
        <dbReference type="EMBL" id="GGQ30292.1"/>
    </source>
</evidence>
<dbReference type="InterPro" id="IPR000498">
    <property type="entry name" value="OmpA-like_TM_dom"/>
</dbReference>
<evidence type="ECO:0000256" key="3">
    <source>
        <dbReference type="SAM" id="SignalP"/>
    </source>
</evidence>
<keyword evidence="3" id="KW-0732">Signal</keyword>
<keyword evidence="2" id="KW-0626">Porin</keyword>
<dbReference type="PANTHER" id="PTHR34720:SF9">
    <property type="entry name" value="BLR4714 PROTEIN"/>
    <property type="match status" value="1"/>
</dbReference>
<reference evidence="6" key="1">
    <citation type="journal article" date="2019" name="Int. J. Syst. Evol. Microbiol.">
        <title>The Global Catalogue of Microorganisms (GCM) 10K type strain sequencing project: providing services to taxonomists for standard genome sequencing and annotation.</title>
        <authorList>
            <consortium name="The Broad Institute Genomics Platform"/>
            <consortium name="The Broad Institute Genome Sequencing Center for Infectious Disease"/>
            <person name="Wu L."/>
            <person name="Ma J."/>
        </authorList>
    </citation>
    <scope>NUCLEOTIDE SEQUENCE [LARGE SCALE GENOMIC DNA]</scope>
    <source>
        <strain evidence="6">JCM 32306</strain>
    </source>
</reference>
<dbReference type="Gene3D" id="2.40.160.20">
    <property type="match status" value="1"/>
</dbReference>
<dbReference type="InterPro" id="IPR013783">
    <property type="entry name" value="Ig-like_fold"/>
</dbReference>
<organism evidence="5 6">
    <name type="scientific">Shewanella litoralis</name>
    <dbReference type="NCBI Taxonomy" id="2282700"/>
    <lineage>
        <taxon>Bacteria</taxon>
        <taxon>Pseudomonadati</taxon>
        <taxon>Pseudomonadota</taxon>
        <taxon>Gammaproteobacteria</taxon>
        <taxon>Alteromonadales</taxon>
        <taxon>Shewanellaceae</taxon>
        <taxon>Shewanella</taxon>
    </lineage>
</organism>
<dbReference type="InterPro" id="IPR053784">
    <property type="entry name" value="Choice_anch_U_dom"/>
</dbReference>
<dbReference type="NCBIfam" id="NF012211">
    <property type="entry name" value="tand_rpt_95"/>
    <property type="match status" value="4"/>
</dbReference>
<dbReference type="Gene3D" id="2.60.40.10">
    <property type="entry name" value="Immunoglobulins"/>
    <property type="match status" value="2"/>
</dbReference>
<sequence>MKIPQSRLLVQSTILASAMFSASLWAISDNNAMVINTIRAIPATVCTAQSKISSCMKMNGSVEVAAGTGVPSTYSIDELAYLRDSTTVNGITPSTFTGNGIPSAGTAQNSGSLMCYVLDVDAGAAGVYNFSCEMNALTCNKLYRYHFAGSHTTAGNAEHSNTNSTNTSLYAYSTACAPVSGTNGSLNQTSADVSLNVNKGALPQTMSLEWGTTTAYGNAGVITNNAVVDAANSGTANVTASMTGLSCETSYHYRFNSTTDDSAVNGSVMVNGSDQVFTTASCDTTPPVLSDILQLTGGITDFSYTFTSNEAGNLYYVVLPSGSTAPDATQVQAGQDSTNTPVTAAGQKTLSAASAITVATSGLTAETLYSMYVVAKDAEGNITGVTSYPIIFTPSAPTTVVATSGTSQANVTFAAPSFNGGGSITSYTVTSNPGGLTATDSASPITISGLTNGLPYTFTVTATNIMGTSAASTVSNSVISKATQSITFDNPGAQDFGTSITLSATSTSGLPPSFTSSTTAVCTVTNMGVLTLVTPGTCTINANQSGDSSFNSAPQVSQSFNITALVATAPTSVQATAGDAQATVSFTAPSFNGGSAVTSYTVTSTPGSLTASGVASPVMMTGLTNGVAYTFSVTATNSAGISAASAPSNLVTPNRAPVAPNTNVTLEEDSSISIQFSAQDDVGDVLTYEVVTPPASGSLEKNGLVWLYTPNANFNGADSVTFTANDGSLSSALGTVTITVTPVNDAPQAVDDNYSLIKTETNSYSLPVLENDLDVDEDTLTIEGAAADVGIATFDNGVLTYKASTDYVGPVNLRYSISDGQKARSSAKVSLLITGENADDLPIITVPDDLDVQATGLFTKVKLGVATAVDKLGNKLPVSLVNSQQLFSPGNHLAYWQATDAQGRTALKSQKIRIHPLVSITREQVVAEGSEVKVSVYLNGEAPEYPISIPFTISGTVDANDHSLVDDQIEIVSGLSASFIVDVYDDSEVEGNEELIINLDTSLNLSAHSETRLIISEDNIAPKANIEVRQANELRTQISKLAGKVYILGKASDANSKDNLSQVWSSGELVLETDANGTFFTPDALDVGVYPISLTVSDDGSPSLSTIVSVNVKVTESLAVLTGEDSDGDLIPDDQEGFTDTDGDGIPDYLDAISQCNVLQELGLEQVLFLAESPSGICLSLGNTALADSSSGIGLSNDAIPADEDAANIGGVFDFIATNLPKQGDSYSFSLPQALPVPTNAVYRKYNVQTGWRDFVVDDKNSIASSIGEPGLCPPPGSSLWQIGLNEGYWCVQLTIQDGGANDDDGLVNGMIVDPGGVAVVLNGNNLPVAIADTFIVPVNQSRDIDVLANDTDQDNDTLMVTQVISQFGTAVVLGNQQVSYTAAPDFIGDDVLVYSISDSKGGTATSELTVSVVANRAPIAMNDMASTDDRTSILVDVLVNDSDPDDQVLALTSVTAQEGSVVIDGTQIRYTPKTGFEGSDLVSYQVSDGLGGEAVGNLTVNVKAYQVQTIDNKSGGGSLTFGWIGLLLLALLRRIKSHVKLILLSLLGFMTLAQAQAAESTLWYLDVSLGLSKTDQAKEDLQKDVNSGTINHFDNSDTLVGINIGYQISPMIAFELGYLDQGSGKTQITGSTLNPTEYHEQLKSVSPILVHGYTLGAKFTLIEHKNWRFDIPVGLLFWESEVNSRSQGQNLKTKLDDTDLYAGMHLGYQITPVWEVGVGFKYISLDPNDILSYQLNLSYHF</sequence>
<keyword evidence="2" id="KW-0813">Transport</keyword>
<evidence type="ECO:0000256" key="2">
    <source>
        <dbReference type="ARBA" id="ARBA00023114"/>
    </source>
</evidence>
<dbReference type="CDD" id="cd00063">
    <property type="entry name" value="FN3"/>
    <property type="match status" value="2"/>
</dbReference>
<evidence type="ECO:0000313" key="6">
    <source>
        <dbReference type="Proteomes" id="UP000619118"/>
    </source>
</evidence>
<feature type="signal peptide" evidence="3">
    <location>
        <begin position="1"/>
        <end position="26"/>
    </location>
</feature>
<proteinExistence type="inferred from homology"/>
<dbReference type="Proteomes" id="UP000619118">
    <property type="component" value="Unassembled WGS sequence"/>
</dbReference>
<dbReference type="InterPro" id="IPR003961">
    <property type="entry name" value="FN3_dom"/>
</dbReference>
<dbReference type="EMBL" id="BMQX01000029">
    <property type="protein sequence ID" value="GGQ30292.1"/>
    <property type="molecule type" value="Genomic_DNA"/>
</dbReference>
<dbReference type="SUPFAM" id="SSF56925">
    <property type="entry name" value="OMPA-like"/>
    <property type="match status" value="1"/>
</dbReference>
<keyword evidence="2" id="KW-0812">Transmembrane</keyword>
<gene>
    <name evidence="5" type="ORF">GCM10009411_32370</name>
</gene>
<comment type="caution">
    <text evidence="5">The sequence shown here is derived from an EMBL/GenBank/DDBJ whole genome shotgun (WGS) entry which is preliminary data.</text>
</comment>
<evidence type="ECO:0000256" key="1">
    <source>
        <dbReference type="ARBA" id="ARBA00005710"/>
    </source>
</evidence>
<dbReference type="SUPFAM" id="SSF141072">
    <property type="entry name" value="CalX-like"/>
    <property type="match status" value="1"/>
</dbReference>
<keyword evidence="6" id="KW-1185">Reference proteome</keyword>
<dbReference type="SMART" id="SM00060">
    <property type="entry name" value="FN3"/>
    <property type="match status" value="3"/>
</dbReference>
<feature type="domain" description="Fibronectin type-III" evidence="4">
    <location>
        <begin position="393"/>
        <end position="483"/>
    </location>
</feature>
<dbReference type="Pfam" id="PF01389">
    <property type="entry name" value="OmpA_membrane"/>
    <property type="match status" value="1"/>
</dbReference>
<dbReference type="Pfam" id="PF17963">
    <property type="entry name" value="Big_9"/>
    <property type="match status" value="4"/>
</dbReference>
<dbReference type="SUPFAM" id="SSF49265">
    <property type="entry name" value="Fibronectin type III"/>
    <property type="match status" value="2"/>
</dbReference>
<dbReference type="Gene3D" id="2.60.40.2810">
    <property type="match status" value="4"/>
</dbReference>
<feature type="chain" id="PRO_5047129935" description="Fibronectin type-III domain-containing protein" evidence="3">
    <location>
        <begin position="27"/>
        <end position="1742"/>
    </location>
</feature>
<dbReference type="InterPro" id="IPR011250">
    <property type="entry name" value="OMP/PagP_B-barrel"/>
</dbReference>
<accession>A0ABQ2RJJ5</accession>
<protein>
    <recommendedName>
        <fullName evidence="4">Fibronectin type-III domain-containing protein</fullName>
    </recommendedName>
</protein>
<dbReference type="NCBIfam" id="NF041766">
    <property type="entry name" value="choice_anch_U"/>
    <property type="match status" value="1"/>
</dbReference>
<dbReference type="Pfam" id="PF00041">
    <property type="entry name" value="fn3"/>
    <property type="match status" value="2"/>
</dbReference>
<dbReference type="InterPro" id="IPR038081">
    <property type="entry name" value="CalX-like_sf"/>
</dbReference>
<keyword evidence="2" id="KW-0406">Ion transport</keyword>
<evidence type="ECO:0000259" key="4">
    <source>
        <dbReference type="PROSITE" id="PS50853"/>
    </source>
</evidence>